<gene>
    <name evidence="2" type="ORF">RRF57_006648</name>
</gene>
<protein>
    <submittedName>
        <fullName evidence="2">Uncharacterized protein</fullName>
    </submittedName>
</protein>
<keyword evidence="3" id="KW-1185">Reference proteome</keyword>
<feature type="compositionally biased region" description="Acidic residues" evidence="1">
    <location>
        <begin position="169"/>
        <end position="186"/>
    </location>
</feature>
<comment type="caution">
    <text evidence="2">The sequence shown here is derived from an EMBL/GenBank/DDBJ whole genome shotgun (WGS) entry which is preliminary data.</text>
</comment>
<evidence type="ECO:0000256" key="1">
    <source>
        <dbReference type="SAM" id="MobiDB-lite"/>
    </source>
</evidence>
<reference evidence="2 3" key="1">
    <citation type="submission" date="2023-10" db="EMBL/GenBank/DDBJ databases">
        <title>Draft genome sequence of Xylaria bambusicola isolate GMP-LS, the root and basal stem rot pathogen of sugarcane in Indonesia.</title>
        <authorList>
            <person name="Selvaraj P."/>
            <person name="Muralishankar V."/>
            <person name="Muruganantham S."/>
            <person name="Sp S."/>
            <person name="Haryani S."/>
            <person name="Lau K.J.X."/>
            <person name="Naqvi N.I."/>
        </authorList>
    </citation>
    <scope>NUCLEOTIDE SEQUENCE [LARGE SCALE GENOMIC DNA]</scope>
    <source>
        <strain evidence="2">GMP-LS</strain>
    </source>
</reference>
<dbReference type="EMBL" id="JAWHQM010000018">
    <property type="protein sequence ID" value="KAK5630933.1"/>
    <property type="molecule type" value="Genomic_DNA"/>
</dbReference>
<evidence type="ECO:0000313" key="3">
    <source>
        <dbReference type="Proteomes" id="UP001305414"/>
    </source>
</evidence>
<proteinExistence type="predicted"/>
<name>A0AAN7UQN9_9PEZI</name>
<dbReference type="AlphaFoldDB" id="A0AAN7UQN9"/>
<feature type="region of interest" description="Disordered" evidence="1">
    <location>
        <begin position="157"/>
        <end position="186"/>
    </location>
</feature>
<evidence type="ECO:0000313" key="2">
    <source>
        <dbReference type="EMBL" id="KAK5630933.1"/>
    </source>
</evidence>
<sequence>MSSQLHLLKSNGEVYKSGGEKQYHTVAMRNLNTGCQLFIAATRPLPDPIYIHLRDIEWKRRVPLHYVWFRHNKEYCRCAPFSKAHDTLFETWQHLHMTLRHQASDNASYAFYPDFEYEEGEALAHASLVASLALGKPIPECYKHLIKDYGAKSLQNMPDYVESDKESSDGDSEGSDAEGSDQSDGE</sequence>
<organism evidence="2 3">
    <name type="scientific">Xylaria bambusicola</name>
    <dbReference type="NCBI Taxonomy" id="326684"/>
    <lineage>
        <taxon>Eukaryota</taxon>
        <taxon>Fungi</taxon>
        <taxon>Dikarya</taxon>
        <taxon>Ascomycota</taxon>
        <taxon>Pezizomycotina</taxon>
        <taxon>Sordariomycetes</taxon>
        <taxon>Xylariomycetidae</taxon>
        <taxon>Xylariales</taxon>
        <taxon>Xylariaceae</taxon>
        <taxon>Xylaria</taxon>
    </lineage>
</organism>
<accession>A0AAN7UQN9</accession>
<dbReference type="Proteomes" id="UP001305414">
    <property type="component" value="Unassembled WGS sequence"/>
</dbReference>